<keyword evidence="2" id="KW-1185">Reference proteome</keyword>
<dbReference type="EMBL" id="AYKW01000056">
    <property type="protein sequence ID" value="PIL24911.1"/>
    <property type="molecule type" value="Genomic_DNA"/>
</dbReference>
<evidence type="ECO:0000313" key="2">
    <source>
        <dbReference type="Proteomes" id="UP000230002"/>
    </source>
</evidence>
<accession>A0A2G8RTS3</accession>
<reference evidence="1 2" key="1">
    <citation type="journal article" date="2015" name="Sci. Rep.">
        <title>Chromosome-level genome map provides insights into diverse defense mechanisms in the medicinal fungus Ganoderma sinense.</title>
        <authorList>
            <person name="Zhu Y."/>
            <person name="Xu J."/>
            <person name="Sun C."/>
            <person name="Zhou S."/>
            <person name="Xu H."/>
            <person name="Nelson D.R."/>
            <person name="Qian J."/>
            <person name="Song J."/>
            <person name="Luo H."/>
            <person name="Xiang L."/>
            <person name="Li Y."/>
            <person name="Xu Z."/>
            <person name="Ji A."/>
            <person name="Wang L."/>
            <person name="Lu S."/>
            <person name="Hayward A."/>
            <person name="Sun W."/>
            <person name="Li X."/>
            <person name="Schwartz D.C."/>
            <person name="Wang Y."/>
            <person name="Chen S."/>
        </authorList>
    </citation>
    <scope>NUCLEOTIDE SEQUENCE [LARGE SCALE GENOMIC DNA]</scope>
    <source>
        <strain evidence="1 2">ZZ0214-1</strain>
    </source>
</reference>
<organism evidence="1 2">
    <name type="scientific">Ganoderma sinense ZZ0214-1</name>
    <dbReference type="NCBI Taxonomy" id="1077348"/>
    <lineage>
        <taxon>Eukaryota</taxon>
        <taxon>Fungi</taxon>
        <taxon>Dikarya</taxon>
        <taxon>Basidiomycota</taxon>
        <taxon>Agaricomycotina</taxon>
        <taxon>Agaricomycetes</taxon>
        <taxon>Polyporales</taxon>
        <taxon>Polyporaceae</taxon>
        <taxon>Ganoderma</taxon>
    </lineage>
</organism>
<sequence length="219" mass="24098">MTPSFSRSRSPSHIHLALALHSTEDLRRHPAPSSALPLSRLRTILIVSLFTLVHFAFPLTSSSHAIPSPHRSPISAHFYYLHSSAPHPSLRTAVQLRPSHAPAILLIPACCSGPSPPRASRPILSMIHCKGAPPVSLVLHVSPQRNVPTLYSMCPELRICVDPHNLLHYARIVLLPARVPTRTHTSPLRYIPPALSLQRCRPVLASSTICTYLPPLYLV</sequence>
<comment type="caution">
    <text evidence="1">The sequence shown here is derived from an EMBL/GenBank/DDBJ whole genome shotgun (WGS) entry which is preliminary data.</text>
</comment>
<protein>
    <submittedName>
        <fullName evidence="1">Uncharacterized protein</fullName>
    </submittedName>
</protein>
<dbReference type="AlphaFoldDB" id="A0A2G8RTS3"/>
<name>A0A2G8RTS3_9APHY</name>
<gene>
    <name evidence="1" type="ORF">GSI_12798</name>
</gene>
<evidence type="ECO:0000313" key="1">
    <source>
        <dbReference type="EMBL" id="PIL24911.1"/>
    </source>
</evidence>
<dbReference type="Proteomes" id="UP000230002">
    <property type="component" value="Unassembled WGS sequence"/>
</dbReference>
<proteinExistence type="predicted"/>